<feature type="transmembrane region" description="Helical" evidence="5">
    <location>
        <begin position="113"/>
        <end position="130"/>
    </location>
</feature>
<feature type="transmembrane region" description="Helical" evidence="5">
    <location>
        <begin position="150"/>
        <end position="168"/>
    </location>
</feature>
<feature type="transmembrane region" description="Helical" evidence="5">
    <location>
        <begin position="245"/>
        <end position="263"/>
    </location>
</feature>
<comment type="subcellular location">
    <subcellularLocation>
        <location evidence="1">Membrane</location>
        <topology evidence="1">Multi-pass membrane protein</topology>
    </subcellularLocation>
</comment>
<evidence type="ECO:0000256" key="1">
    <source>
        <dbReference type="ARBA" id="ARBA00004141"/>
    </source>
</evidence>
<dbReference type="EMBL" id="NUEQ01000014">
    <property type="protein sequence ID" value="PEJ34436.1"/>
    <property type="molecule type" value="Genomic_DNA"/>
</dbReference>
<dbReference type="PANTHER" id="PTHR33514:SF13">
    <property type="entry name" value="PROTEIN ABCI12, CHLOROPLASTIC"/>
    <property type="match status" value="1"/>
</dbReference>
<name>A0AAX0S7B3_9BACI</name>
<protein>
    <submittedName>
        <fullName evidence="6">Cobalt transport family protein</fullName>
    </submittedName>
</protein>
<evidence type="ECO:0000256" key="2">
    <source>
        <dbReference type="ARBA" id="ARBA00022692"/>
    </source>
</evidence>
<organism evidence="6 7">
    <name type="scientific">Peribacillus butanolivorans</name>
    <dbReference type="NCBI Taxonomy" id="421767"/>
    <lineage>
        <taxon>Bacteria</taxon>
        <taxon>Bacillati</taxon>
        <taxon>Bacillota</taxon>
        <taxon>Bacilli</taxon>
        <taxon>Bacillales</taxon>
        <taxon>Bacillaceae</taxon>
        <taxon>Peribacillus</taxon>
    </lineage>
</organism>
<evidence type="ECO:0000256" key="5">
    <source>
        <dbReference type="SAM" id="Phobius"/>
    </source>
</evidence>
<dbReference type="Proteomes" id="UP000220106">
    <property type="component" value="Unassembled WGS sequence"/>
</dbReference>
<gene>
    <name evidence="6" type="ORF">CN689_09910</name>
</gene>
<dbReference type="RefSeq" id="WP_098175746.1">
    <property type="nucleotide sequence ID" value="NZ_NUEQ01000014.1"/>
</dbReference>
<evidence type="ECO:0000256" key="4">
    <source>
        <dbReference type="ARBA" id="ARBA00023136"/>
    </source>
</evidence>
<dbReference type="CDD" id="cd16914">
    <property type="entry name" value="EcfT"/>
    <property type="match status" value="1"/>
</dbReference>
<evidence type="ECO:0000256" key="3">
    <source>
        <dbReference type="ARBA" id="ARBA00022989"/>
    </source>
</evidence>
<feature type="transmembrane region" description="Helical" evidence="5">
    <location>
        <begin position="65"/>
        <end position="86"/>
    </location>
</feature>
<keyword evidence="3 5" id="KW-1133">Transmembrane helix</keyword>
<dbReference type="AlphaFoldDB" id="A0AAX0S7B3"/>
<dbReference type="Pfam" id="PF02361">
    <property type="entry name" value="CbiQ"/>
    <property type="match status" value="1"/>
</dbReference>
<dbReference type="InterPro" id="IPR003339">
    <property type="entry name" value="ABC/ECF_trnsptr_transmembrane"/>
</dbReference>
<feature type="transmembrane region" description="Helical" evidence="5">
    <location>
        <begin position="26"/>
        <end position="45"/>
    </location>
</feature>
<keyword evidence="4 5" id="KW-0472">Membrane</keyword>
<dbReference type="PANTHER" id="PTHR33514">
    <property type="entry name" value="PROTEIN ABCI12, CHLOROPLASTIC"/>
    <property type="match status" value="1"/>
</dbReference>
<accession>A0AAX0S7B3</accession>
<sequence>MIENVIIGQYVARDSILHRLDPRTKLMAIAIFMLLVVFLHSYISYVLVTCLVLGCLACSKIPPSFFIKGLLPILFILSFTFVYHLFLTKGENLIFQFGYLQIYMEGIVEGCRVLLKIVLLVLMTSLLTLTTKPLDIAYGLETIMRPLKKLHVPVEQFALMLSIALRFIPTIIQELDRIMDAQRSRGVQFDHQSKVKRITNYIPVIIPLLLTSIQRAENLSLAIDARAYRDGRDRTRFKLLKFKSLDYWTLSILLLVLLGLLFLRGGGEVL</sequence>
<evidence type="ECO:0000313" key="7">
    <source>
        <dbReference type="Proteomes" id="UP000220106"/>
    </source>
</evidence>
<proteinExistence type="predicted"/>
<reference evidence="6 7" key="1">
    <citation type="submission" date="2017-09" db="EMBL/GenBank/DDBJ databases">
        <title>Large-scale bioinformatics analysis of Bacillus genomes uncovers conserved roles of natural products in bacterial physiology.</title>
        <authorList>
            <consortium name="Agbiome Team Llc"/>
            <person name="Bleich R.M."/>
            <person name="Kirk G.J."/>
            <person name="Santa Maria K.C."/>
            <person name="Allen S.E."/>
            <person name="Farag S."/>
            <person name="Shank E.A."/>
            <person name="Bowers A."/>
        </authorList>
    </citation>
    <scope>NUCLEOTIDE SEQUENCE [LARGE SCALE GENOMIC DNA]</scope>
    <source>
        <strain evidence="6 7">AFS003229</strain>
    </source>
</reference>
<evidence type="ECO:0000313" key="6">
    <source>
        <dbReference type="EMBL" id="PEJ34436.1"/>
    </source>
</evidence>
<dbReference type="GO" id="GO:0005886">
    <property type="term" value="C:plasma membrane"/>
    <property type="evidence" value="ECO:0007669"/>
    <property type="project" value="UniProtKB-ARBA"/>
</dbReference>
<comment type="caution">
    <text evidence="6">The sequence shown here is derived from an EMBL/GenBank/DDBJ whole genome shotgun (WGS) entry which is preliminary data.</text>
</comment>
<keyword evidence="2 5" id="KW-0812">Transmembrane</keyword>